<feature type="transmembrane region" description="Helical" evidence="1">
    <location>
        <begin position="168"/>
        <end position="192"/>
    </location>
</feature>
<dbReference type="PANTHER" id="PTHR20992:SF9">
    <property type="entry name" value="AT15442P-RELATED"/>
    <property type="match status" value="1"/>
</dbReference>
<accession>A0ABW0GP40</accession>
<dbReference type="EMBL" id="JBHSLD010000009">
    <property type="protein sequence ID" value="MFC5381217.1"/>
    <property type="molecule type" value="Genomic_DNA"/>
</dbReference>
<dbReference type="RefSeq" id="WP_340270656.1">
    <property type="nucleotide sequence ID" value="NZ_JBBEOG010000007.1"/>
</dbReference>
<dbReference type="Proteomes" id="UP001596122">
    <property type="component" value="Unassembled WGS sequence"/>
</dbReference>
<feature type="transmembrane region" description="Helical" evidence="1">
    <location>
        <begin position="102"/>
        <end position="123"/>
    </location>
</feature>
<keyword evidence="1" id="KW-0812">Transmembrane</keyword>
<evidence type="ECO:0000313" key="3">
    <source>
        <dbReference type="Proteomes" id="UP001596122"/>
    </source>
</evidence>
<name>A0ABW0GP40_9MICO</name>
<feature type="transmembrane region" description="Helical" evidence="1">
    <location>
        <begin position="143"/>
        <end position="161"/>
    </location>
</feature>
<feature type="transmembrane region" description="Helical" evidence="1">
    <location>
        <begin position="236"/>
        <end position="261"/>
    </location>
</feature>
<keyword evidence="1" id="KW-1133">Transmembrane helix</keyword>
<keyword evidence="1" id="KW-0472">Membrane</keyword>
<evidence type="ECO:0000313" key="2">
    <source>
        <dbReference type="EMBL" id="MFC5381217.1"/>
    </source>
</evidence>
<dbReference type="InterPro" id="IPR005240">
    <property type="entry name" value="DUF389"/>
</dbReference>
<gene>
    <name evidence="2" type="ORF">ACFPJ6_10470</name>
</gene>
<dbReference type="Pfam" id="PF04087">
    <property type="entry name" value="DUF389"/>
    <property type="match status" value="1"/>
</dbReference>
<proteinExistence type="predicted"/>
<protein>
    <submittedName>
        <fullName evidence="2">DUF389 domain-containing protein</fullName>
    </submittedName>
</protein>
<comment type="caution">
    <text evidence="2">The sequence shown here is derived from an EMBL/GenBank/DDBJ whole genome shotgun (WGS) entry which is preliminary data.</text>
</comment>
<sequence length="343" mass="35036">MEVPTRRSWRARATDVVLPPRQRRSLDDLADDLDLSRGDPGSKRSAFWTMLLLSGVIATAGVLADSTATVIGAMIIAPLSTPIMGAALGIARLERTVTLHSLLTVALGVVLVVAVGASSTLTLPDTYDLAGNGQVSGRVSPGLLDLVAAIATGFAGAVGLARKDVAAVLPGVAIAISLVPPLAVVGVCLGQGRSDLALGALLLFVSNLLALVLAGTLVFAALHVGRRAEARGGRRAYAAIGGLLVVVTTVLTVNTAVAVALDVALARVRGVAEEWAAPAPQTEVTDVELVGPTLVVSIRTPDQPPDLGDLVVRLGEVGWLPPFEVVVETTQGRRLPAGEIGAG</sequence>
<dbReference type="PANTHER" id="PTHR20992">
    <property type="entry name" value="AT15442P-RELATED"/>
    <property type="match status" value="1"/>
</dbReference>
<feature type="transmembrane region" description="Helical" evidence="1">
    <location>
        <begin position="46"/>
        <end position="64"/>
    </location>
</feature>
<feature type="transmembrane region" description="Helical" evidence="1">
    <location>
        <begin position="70"/>
        <end position="90"/>
    </location>
</feature>
<organism evidence="2 3">
    <name type="scientific">Aquipuribacter nitratireducens</name>
    <dbReference type="NCBI Taxonomy" id="650104"/>
    <lineage>
        <taxon>Bacteria</taxon>
        <taxon>Bacillati</taxon>
        <taxon>Actinomycetota</taxon>
        <taxon>Actinomycetes</taxon>
        <taxon>Micrococcales</taxon>
        <taxon>Intrasporangiaceae</taxon>
        <taxon>Aquipuribacter</taxon>
    </lineage>
</organism>
<evidence type="ECO:0000256" key="1">
    <source>
        <dbReference type="SAM" id="Phobius"/>
    </source>
</evidence>
<feature type="transmembrane region" description="Helical" evidence="1">
    <location>
        <begin position="198"/>
        <end position="224"/>
    </location>
</feature>
<reference evidence="3" key="1">
    <citation type="journal article" date="2019" name="Int. J. Syst. Evol. Microbiol.">
        <title>The Global Catalogue of Microorganisms (GCM) 10K type strain sequencing project: providing services to taxonomists for standard genome sequencing and annotation.</title>
        <authorList>
            <consortium name="The Broad Institute Genomics Platform"/>
            <consortium name="The Broad Institute Genome Sequencing Center for Infectious Disease"/>
            <person name="Wu L."/>
            <person name="Ma J."/>
        </authorList>
    </citation>
    <scope>NUCLEOTIDE SEQUENCE [LARGE SCALE GENOMIC DNA]</scope>
    <source>
        <strain evidence="3">CCUG 43114</strain>
    </source>
</reference>
<keyword evidence="3" id="KW-1185">Reference proteome</keyword>